<dbReference type="OrthoDB" id="9815928at2"/>
<reference evidence="5 6" key="1">
    <citation type="submission" date="2018-02" db="EMBL/GenBank/DDBJ databases">
        <title>Genomic Encyclopedia of Archaeal and Bacterial Type Strains, Phase II (KMG-II): from individual species to whole genera.</title>
        <authorList>
            <person name="Goeker M."/>
        </authorList>
    </citation>
    <scope>NUCLEOTIDE SEQUENCE [LARGE SCALE GENOMIC DNA]</scope>
    <source>
        <strain evidence="5 6">YU 961-1</strain>
    </source>
</reference>
<dbReference type="Pfam" id="PF05257">
    <property type="entry name" value="CHAP"/>
    <property type="match status" value="1"/>
</dbReference>
<evidence type="ECO:0000256" key="1">
    <source>
        <dbReference type="ARBA" id="ARBA00010652"/>
    </source>
</evidence>
<evidence type="ECO:0000256" key="2">
    <source>
        <dbReference type="SAM" id="MobiDB-lite"/>
    </source>
</evidence>
<gene>
    <name evidence="5" type="ORF">CLV40_12152</name>
</gene>
<dbReference type="InterPro" id="IPR007921">
    <property type="entry name" value="CHAP_dom"/>
</dbReference>
<organism evidence="5 6">
    <name type="scientific">Actinokineospora auranticolor</name>
    <dbReference type="NCBI Taxonomy" id="155976"/>
    <lineage>
        <taxon>Bacteria</taxon>
        <taxon>Bacillati</taxon>
        <taxon>Actinomycetota</taxon>
        <taxon>Actinomycetes</taxon>
        <taxon>Pseudonocardiales</taxon>
        <taxon>Pseudonocardiaceae</taxon>
        <taxon>Actinokineospora</taxon>
    </lineage>
</organism>
<feature type="compositionally biased region" description="Pro residues" evidence="2">
    <location>
        <begin position="175"/>
        <end position="193"/>
    </location>
</feature>
<keyword evidence="6" id="KW-1185">Reference proteome</keyword>
<evidence type="ECO:0000259" key="4">
    <source>
        <dbReference type="Pfam" id="PF05257"/>
    </source>
</evidence>
<accession>A0A2S6GG27</accession>
<dbReference type="AlphaFoldDB" id="A0A2S6GG27"/>
<dbReference type="InterPro" id="IPR038332">
    <property type="entry name" value="PPE_sf"/>
</dbReference>
<dbReference type="EMBL" id="PTIX01000021">
    <property type="protein sequence ID" value="PPK64188.1"/>
    <property type="molecule type" value="Genomic_DNA"/>
</dbReference>
<dbReference type="Gene3D" id="3.90.1720.10">
    <property type="entry name" value="endopeptidase domain like (from Nostoc punctiforme)"/>
    <property type="match status" value="1"/>
</dbReference>
<comment type="caution">
    <text evidence="5">The sequence shown here is derived from an EMBL/GenBank/DDBJ whole genome shotgun (WGS) entry which is preliminary data.</text>
</comment>
<feature type="domain" description="PPE" evidence="3">
    <location>
        <begin position="24"/>
        <end position="109"/>
    </location>
</feature>
<dbReference type="InterPro" id="IPR038765">
    <property type="entry name" value="Papain-like_cys_pep_sf"/>
</dbReference>
<protein>
    <submittedName>
        <fullName evidence="5">PPE family protein</fullName>
    </submittedName>
</protein>
<dbReference type="Pfam" id="PF00823">
    <property type="entry name" value="PPE"/>
    <property type="match status" value="1"/>
</dbReference>
<dbReference type="Gene3D" id="1.20.1260.20">
    <property type="entry name" value="PPE superfamily"/>
    <property type="match status" value="1"/>
</dbReference>
<dbReference type="RefSeq" id="WP_104482123.1">
    <property type="nucleotide sequence ID" value="NZ_CP154825.1"/>
</dbReference>
<evidence type="ECO:0000313" key="5">
    <source>
        <dbReference type="EMBL" id="PPK64188.1"/>
    </source>
</evidence>
<feature type="region of interest" description="Disordered" evidence="2">
    <location>
        <begin position="171"/>
        <end position="203"/>
    </location>
</feature>
<evidence type="ECO:0000313" key="6">
    <source>
        <dbReference type="Proteomes" id="UP000239203"/>
    </source>
</evidence>
<sequence>MDTRQVARHFAAEMIEHRNRLAGKVGDAVEAEQAFTTVHTRLTEHQDNQRKSTSSLLSEWQGKASDGFAHQADRYGKYLESTADNAKKAARITKNAAHTLDAGHTAVTRLLDEYTEKAVRVLDAGLAVGQKPLLLRAVAQVADLVQHYTAESTKHVAEVRSHLEAAATHLRSLHSPPPHPHSSPSSHPSPSPSPKGNHPNHSTASRITHTAATQLGYREGSNNANKYGPQASWCSSFATWVWRRSGVNIPLYPFTGDVFRWGQGKNLAYHDLDKARPGDVLLFGTGPQSPQTSKHIGIVEKVDGTTVTLIEGNSGPNTDSVVRRTHPLSHNTFYGGVHPS</sequence>
<evidence type="ECO:0000259" key="3">
    <source>
        <dbReference type="Pfam" id="PF00823"/>
    </source>
</evidence>
<comment type="similarity">
    <text evidence="1">Belongs to the mycobacterial PPE family.</text>
</comment>
<name>A0A2S6GG27_9PSEU</name>
<feature type="domain" description="Peptidase C51" evidence="4">
    <location>
        <begin position="227"/>
        <end position="313"/>
    </location>
</feature>
<dbReference type="SUPFAM" id="SSF140459">
    <property type="entry name" value="PE/PPE dimer-like"/>
    <property type="match status" value="1"/>
</dbReference>
<dbReference type="Proteomes" id="UP000239203">
    <property type="component" value="Unassembled WGS sequence"/>
</dbReference>
<dbReference type="SUPFAM" id="SSF54001">
    <property type="entry name" value="Cysteine proteinases"/>
    <property type="match status" value="1"/>
</dbReference>
<dbReference type="InterPro" id="IPR000030">
    <property type="entry name" value="PPE_dom"/>
</dbReference>
<proteinExistence type="inferred from homology"/>